<dbReference type="EMBL" id="JAKOGI010001661">
    <property type="protein sequence ID" value="KAJ8424515.1"/>
    <property type="molecule type" value="Genomic_DNA"/>
</dbReference>
<feature type="region of interest" description="Disordered" evidence="1">
    <location>
        <begin position="1"/>
        <end position="83"/>
    </location>
</feature>
<evidence type="ECO:0000313" key="3">
    <source>
        <dbReference type="Proteomes" id="UP001153076"/>
    </source>
</evidence>
<name>A0A9Q1GSW8_9CARY</name>
<reference evidence="2" key="1">
    <citation type="submission" date="2022-04" db="EMBL/GenBank/DDBJ databases">
        <title>Carnegiea gigantea Genome sequencing and assembly v2.</title>
        <authorList>
            <person name="Copetti D."/>
            <person name="Sanderson M.J."/>
            <person name="Burquez A."/>
            <person name="Wojciechowski M.F."/>
        </authorList>
    </citation>
    <scope>NUCLEOTIDE SEQUENCE</scope>
    <source>
        <strain evidence="2">SGP5-SGP5p</strain>
        <tissue evidence="2">Aerial part</tissue>
    </source>
</reference>
<organism evidence="2 3">
    <name type="scientific">Carnegiea gigantea</name>
    <dbReference type="NCBI Taxonomy" id="171969"/>
    <lineage>
        <taxon>Eukaryota</taxon>
        <taxon>Viridiplantae</taxon>
        <taxon>Streptophyta</taxon>
        <taxon>Embryophyta</taxon>
        <taxon>Tracheophyta</taxon>
        <taxon>Spermatophyta</taxon>
        <taxon>Magnoliopsida</taxon>
        <taxon>eudicotyledons</taxon>
        <taxon>Gunneridae</taxon>
        <taxon>Pentapetalae</taxon>
        <taxon>Caryophyllales</taxon>
        <taxon>Cactineae</taxon>
        <taxon>Cactaceae</taxon>
        <taxon>Cactoideae</taxon>
        <taxon>Echinocereeae</taxon>
        <taxon>Carnegiea</taxon>
    </lineage>
</organism>
<feature type="compositionally biased region" description="Polar residues" evidence="1">
    <location>
        <begin position="1"/>
        <end position="12"/>
    </location>
</feature>
<sequence>MDSENQFGTVGTPTPASDPSPSPSPQRPPPPVSSSACHPPCPPRRGGGGPRVVEVDDEQVDEVDPSDVHAISRGVNKGSTHASSAVAPSTLVFSGVMLNPCSTDCIPRLIIISLPIPSVRVVVPTSIIPDDNSDAMLIPFPTGVCLARTTSSTQLTPPSGFAPSSPSSISGSALDSPSTWSGCCYSRRGQYAPNLHCLQGITVISDVYTVPCAAISSSPAQSLTDHPHETPLSSSYWQTYKQGHIINREGNKPPG</sequence>
<evidence type="ECO:0000256" key="1">
    <source>
        <dbReference type="SAM" id="MobiDB-lite"/>
    </source>
</evidence>
<protein>
    <submittedName>
        <fullName evidence="2">Uncharacterized protein</fullName>
    </submittedName>
</protein>
<accession>A0A9Q1GSW8</accession>
<keyword evidence="3" id="KW-1185">Reference proteome</keyword>
<evidence type="ECO:0000313" key="2">
    <source>
        <dbReference type="EMBL" id="KAJ8424515.1"/>
    </source>
</evidence>
<gene>
    <name evidence="2" type="ORF">Cgig2_025777</name>
</gene>
<dbReference type="AlphaFoldDB" id="A0A9Q1GSW8"/>
<feature type="compositionally biased region" description="Pro residues" evidence="1">
    <location>
        <begin position="16"/>
        <end position="32"/>
    </location>
</feature>
<dbReference type="Proteomes" id="UP001153076">
    <property type="component" value="Unassembled WGS sequence"/>
</dbReference>
<proteinExistence type="predicted"/>
<feature type="compositionally biased region" description="Acidic residues" evidence="1">
    <location>
        <begin position="55"/>
        <end position="65"/>
    </location>
</feature>
<comment type="caution">
    <text evidence="2">The sequence shown here is derived from an EMBL/GenBank/DDBJ whole genome shotgun (WGS) entry which is preliminary data.</text>
</comment>